<dbReference type="PROSITE" id="PS50068">
    <property type="entry name" value="LDLRA_2"/>
    <property type="match status" value="1"/>
</dbReference>
<reference evidence="7" key="1">
    <citation type="submission" date="2025-08" db="UniProtKB">
        <authorList>
            <consortium name="RefSeq"/>
        </authorList>
    </citation>
    <scope>IDENTIFICATION</scope>
    <source>
        <tissue evidence="7">Gonad</tissue>
    </source>
</reference>
<dbReference type="Gene3D" id="4.10.400.10">
    <property type="entry name" value="Low-density Lipoprotein Receptor"/>
    <property type="match status" value="1"/>
</dbReference>
<organism evidence="6 7">
    <name type="scientific">Branchiostoma belcheri</name>
    <name type="common">Amphioxus</name>
    <dbReference type="NCBI Taxonomy" id="7741"/>
    <lineage>
        <taxon>Eukaryota</taxon>
        <taxon>Metazoa</taxon>
        <taxon>Chordata</taxon>
        <taxon>Cephalochordata</taxon>
        <taxon>Leptocardii</taxon>
        <taxon>Amphioxiformes</taxon>
        <taxon>Branchiostomatidae</taxon>
        <taxon>Branchiostoma</taxon>
    </lineage>
</organism>
<evidence type="ECO:0000256" key="2">
    <source>
        <dbReference type="ARBA" id="ARBA00023157"/>
    </source>
</evidence>
<dbReference type="SMART" id="SM00042">
    <property type="entry name" value="CUB"/>
    <property type="match status" value="1"/>
</dbReference>
<dbReference type="InterPro" id="IPR002172">
    <property type="entry name" value="LDrepeatLR_classA_rpt"/>
</dbReference>
<dbReference type="SUPFAM" id="SSF57424">
    <property type="entry name" value="LDL receptor-like module"/>
    <property type="match status" value="1"/>
</dbReference>
<dbReference type="RefSeq" id="XP_019619702.1">
    <property type="nucleotide sequence ID" value="XM_019764143.1"/>
</dbReference>
<dbReference type="InterPro" id="IPR035914">
    <property type="entry name" value="Sperma_CUB_dom_sf"/>
</dbReference>
<dbReference type="FunFam" id="2.60.120.290:FF:000005">
    <property type="entry name" value="Procollagen C-endopeptidase enhancer 1"/>
    <property type="match status" value="1"/>
</dbReference>
<name>A0A6P4YLW6_BRABE</name>
<evidence type="ECO:0000256" key="3">
    <source>
        <dbReference type="PROSITE-ProRule" id="PRU00059"/>
    </source>
</evidence>
<feature type="disulfide bond" evidence="4">
    <location>
        <begin position="37"/>
        <end position="52"/>
    </location>
</feature>
<comment type="caution">
    <text evidence="3">Lacks conserved residue(s) required for the propagation of feature annotation.</text>
</comment>
<dbReference type="AlphaFoldDB" id="A0A6P4YLW6"/>
<dbReference type="PANTHER" id="PTHR24251">
    <property type="entry name" value="OVOCHYMASE-RELATED"/>
    <property type="match status" value="1"/>
</dbReference>
<feature type="disulfide bond" evidence="4">
    <location>
        <begin position="18"/>
        <end position="30"/>
    </location>
</feature>
<protein>
    <submittedName>
        <fullName evidence="7">Membrane frizzled-related protein-like</fullName>
    </submittedName>
</protein>
<dbReference type="SUPFAM" id="SSF49854">
    <property type="entry name" value="Spermadhesin, CUB domain"/>
    <property type="match status" value="1"/>
</dbReference>
<dbReference type="GeneID" id="109466425"/>
<evidence type="ECO:0000313" key="7">
    <source>
        <dbReference type="RefSeq" id="XP_019619702.1"/>
    </source>
</evidence>
<feature type="domain" description="CUB" evidence="5">
    <location>
        <begin position="64"/>
        <end position="174"/>
    </location>
</feature>
<sequence>MAIDDVAITSGPCMSAICAPDQFACWDKSCIPTNLTCEGNSDCPDGSDEVFCNRMPIPSPGVNCGNPAVLSGNIGSFTSPGYPNSYPNNALCSWQISVNTSEVIAIRFDVFDLNHCYGNSLTIYDGSSTVARRVDTLCGSNGRTIFTTGRNAFVVFRTDGLDTRSGFSATFAAERRPCQSYEFRCNISGMGAV</sequence>
<dbReference type="KEGG" id="bbel:109466425"/>
<dbReference type="InterPro" id="IPR036055">
    <property type="entry name" value="LDL_receptor-like_sf"/>
</dbReference>
<accession>A0A6P4YLW6</accession>
<gene>
    <name evidence="7" type="primary">LOC109466425</name>
</gene>
<keyword evidence="6" id="KW-1185">Reference proteome</keyword>
<dbReference type="PROSITE" id="PS01180">
    <property type="entry name" value="CUB"/>
    <property type="match status" value="1"/>
</dbReference>
<dbReference type="CDD" id="cd00112">
    <property type="entry name" value="LDLa"/>
    <property type="match status" value="1"/>
</dbReference>
<evidence type="ECO:0000256" key="4">
    <source>
        <dbReference type="PROSITE-ProRule" id="PRU00124"/>
    </source>
</evidence>
<dbReference type="Gene3D" id="2.60.120.290">
    <property type="entry name" value="Spermadhesin, CUB domain"/>
    <property type="match status" value="1"/>
</dbReference>
<evidence type="ECO:0000313" key="6">
    <source>
        <dbReference type="Proteomes" id="UP000515135"/>
    </source>
</evidence>
<dbReference type="Pfam" id="PF00057">
    <property type="entry name" value="Ldl_recept_a"/>
    <property type="match status" value="1"/>
</dbReference>
<evidence type="ECO:0000256" key="1">
    <source>
        <dbReference type="ARBA" id="ARBA00022737"/>
    </source>
</evidence>
<dbReference type="Proteomes" id="UP000515135">
    <property type="component" value="Unplaced"/>
</dbReference>
<dbReference type="InterPro" id="IPR000859">
    <property type="entry name" value="CUB_dom"/>
</dbReference>
<proteinExistence type="predicted"/>
<dbReference type="CDD" id="cd00041">
    <property type="entry name" value="CUB"/>
    <property type="match status" value="1"/>
</dbReference>
<keyword evidence="1" id="KW-0677">Repeat</keyword>
<dbReference type="PANTHER" id="PTHR24251:SF52">
    <property type="entry name" value="CUB DOMAIN-CONTAINING PROTEIN"/>
    <property type="match status" value="1"/>
</dbReference>
<evidence type="ECO:0000259" key="5">
    <source>
        <dbReference type="PROSITE" id="PS01180"/>
    </source>
</evidence>
<dbReference type="SMART" id="SM00192">
    <property type="entry name" value="LDLa"/>
    <property type="match status" value="1"/>
</dbReference>
<dbReference type="Pfam" id="PF00431">
    <property type="entry name" value="CUB"/>
    <property type="match status" value="1"/>
</dbReference>
<keyword evidence="2 4" id="KW-1015">Disulfide bond</keyword>
<dbReference type="OrthoDB" id="9990982at2759"/>
<feature type="disulfide bond" evidence="4">
    <location>
        <begin position="25"/>
        <end position="43"/>
    </location>
</feature>